<dbReference type="SUPFAM" id="SSF56672">
    <property type="entry name" value="DNA/RNA polymerases"/>
    <property type="match status" value="1"/>
</dbReference>
<protein>
    <submittedName>
        <fullName evidence="3">Retrovirus-related Pol polyprotein from transposon TNT 1-94</fullName>
    </submittedName>
</protein>
<reference evidence="3" key="2">
    <citation type="journal article" date="2024" name="Plant">
        <title>Genomic evolution and insights into agronomic trait innovations of Sesamum species.</title>
        <authorList>
            <person name="Miao H."/>
            <person name="Wang L."/>
            <person name="Qu L."/>
            <person name="Liu H."/>
            <person name="Sun Y."/>
            <person name="Le M."/>
            <person name="Wang Q."/>
            <person name="Wei S."/>
            <person name="Zheng Y."/>
            <person name="Lin W."/>
            <person name="Duan Y."/>
            <person name="Cao H."/>
            <person name="Xiong S."/>
            <person name="Wang X."/>
            <person name="Wei L."/>
            <person name="Li C."/>
            <person name="Ma Q."/>
            <person name="Ju M."/>
            <person name="Zhao R."/>
            <person name="Li G."/>
            <person name="Mu C."/>
            <person name="Tian Q."/>
            <person name="Mei H."/>
            <person name="Zhang T."/>
            <person name="Gao T."/>
            <person name="Zhang H."/>
        </authorList>
    </citation>
    <scope>NUCLEOTIDE SEQUENCE</scope>
    <source>
        <strain evidence="3">G01</strain>
    </source>
</reference>
<organism evidence="3">
    <name type="scientific">Sesamum angustifolium</name>
    <dbReference type="NCBI Taxonomy" id="2727405"/>
    <lineage>
        <taxon>Eukaryota</taxon>
        <taxon>Viridiplantae</taxon>
        <taxon>Streptophyta</taxon>
        <taxon>Embryophyta</taxon>
        <taxon>Tracheophyta</taxon>
        <taxon>Spermatophyta</taxon>
        <taxon>Magnoliopsida</taxon>
        <taxon>eudicotyledons</taxon>
        <taxon>Gunneridae</taxon>
        <taxon>Pentapetalae</taxon>
        <taxon>asterids</taxon>
        <taxon>lamiids</taxon>
        <taxon>Lamiales</taxon>
        <taxon>Pedaliaceae</taxon>
        <taxon>Sesamum</taxon>
    </lineage>
</organism>
<dbReference type="PANTHER" id="PTHR11439">
    <property type="entry name" value="GAG-POL-RELATED RETROTRANSPOSON"/>
    <property type="match status" value="1"/>
</dbReference>
<gene>
    <name evidence="3" type="ORF">Sangu_1962400</name>
</gene>
<dbReference type="PANTHER" id="PTHR11439:SF470">
    <property type="entry name" value="CYSTEINE-RICH RLK (RECEPTOR-LIKE PROTEIN KINASE) 8"/>
    <property type="match status" value="1"/>
</dbReference>
<evidence type="ECO:0000256" key="1">
    <source>
        <dbReference type="SAM" id="MobiDB-lite"/>
    </source>
</evidence>
<feature type="region of interest" description="Disordered" evidence="1">
    <location>
        <begin position="135"/>
        <end position="155"/>
    </location>
</feature>
<dbReference type="EMBL" id="JACGWK010000012">
    <property type="protein sequence ID" value="KAL0323431.1"/>
    <property type="molecule type" value="Genomic_DNA"/>
</dbReference>
<dbReference type="AlphaFoldDB" id="A0AAW2LWP0"/>
<comment type="caution">
    <text evidence="3">The sequence shown here is derived from an EMBL/GenBank/DDBJ whole genome shotgun (WGS) entry which is preliminary data.</text>
</comment>
<feature type="compositionally biased region" description="Polar residues" evidence="1">
    <location>
        <begin position="135"/>
        <end position="147"/>
    </location>
</feature>
<sequence length="204" mass="23132">MTPPEGLQVPAGHVCKLVRSLYSLKHASREWNHEFTIKFELFGFLQSKHDHYLFIKDDHATFTILLVYVDDILVVGNSKAMILDVKKYLDSLFTIKDLGIAKYFLGLEIARSLQGIAVTQTKYISDILQDVGSSSQDSHNTPASRNKFSAEAGNALPNPAPYRRLIGRLIYLGFTRPDIAHATQQLSQYLQHPCKEHWMQPNMS</sequence>
<evidence type="ECO:0000313" key="3">
    <source>
        <dbReference type="EMBL" id="KAL0323431.1"/>
    </source>
</evidence>
<evidence type="ECO:0000259" key="2">
    <source>
        <dbReference type="Pfam" id="PF07727"/>
    </source>
</evidence>
<proteinExistence type="predicted"/>
<dbReference type="InterPro" id="IPR013103">
    <property type="entry name" value="RVT_2"/>
</dbReference>
<dbReference type="InterPro" id="IPR043502">
    <property type="entry name" value="DNA/RNA_pol_sf"/>
</dbReference>
<accession>A0AAW2LWP0</accession>
<feature type="domain" description="Reverse transcriptase Ty1/copia-type" evidence="2">
    <location>
        <begin position="2"/>
        <end position="143"/>
    </location>
</feature>
<reference evidence="3" key="1">
    <citation type="submission" date="2020-06" db="EMBL/GenBank/DDBJ databases">
        <authorList>
            <person name="Li T."/>
            <person name="Hu X."/>
            <person name="Zhang T."/>
            <person name="Song X."/>
            <person name="Zhang H."/>
            <person name="Dai N."/>
            <person name="Sheng W."/>
            <person name="Hou X."/>
            <person name="Wei L."/>
        </authorList>
    </citation>
    <scope>NUCLEOTIDE SEQUENCE</scope>
    <source>
        <strain evidence="3">G01</strain>
        <tissue evidence="3">Leaf</tissue>
    </source>
</reference>
<dbReference type="Pfam" id="PF07727">
    <property type="entry name" value="RVT_2"/>
    <property type="match status" value="1"/>
</dbReference>
<name>A0AAW2LWP0_9LAMI</name>